<protein>
    <submittedName>
        <fullName evidence="2">Uncharacterized protein</fullName>
    </submittedName>
</protein>
<dbReference type="EMBL" id="JAPDMQ010000378">
    <property type="protein sequence ID" value="KAK0525859.1"/>
    <property type="molecule type" value="Genomic_DNA"/>
</dbReference>
<organism evidence="2 3">
    <name type="scientific">Tilletia horrida</name>
    <dbReference type="NCBI Taxonomy" id="155126"/>
    <lineage>
        <taxon>Eukaryota</taxon>
        <taxon>Fungi</taxon>
        <taxon>Dikarya</taxon>
        <taxon>Basidiomycota</taxon>
        <taxon>Ustilaginomycotina</taxon>
        <taxon>Exobasidiomycetes</taxon>
        <taxon>Tilletiales</taxon>
        <taxon>Tilletiaceae</taxon>
        <taxon>Tilletia</taxon>
    </lineage>
</organism>
<feature type="region of interest" description="Disordered" evidence="1">
    <location>
        <begin position="417"/>
        <end position="452"/>
    </location>
</feature>
<dbReference type="Gene3D" id="3.80.10.10">
    <property type="entry name" value="Ribonuclease Inhibitor"/>
    <property type="match status" value="1"/>
</dbReference>
<name>A0AAN6G824_9BASI</name>
<evidence type="ECO:0000313" key="2">
    <source>
        <dbReference type="EMBL" id="KAK0525859.1"/>
    </source>
</evidence>
<reference evidence="2" key="1">
    <citation type="journal article" date="2023" name="PhytoFront">
        <title>Draft Genome Resources of Seven Strains of Tilletia horrida, Causal Agent of Kernel Smut of Rice.</title>
        <authorList>
            <person name="Khanal S."/>
            <person name="Antony Babu S."/>
            <person name="Zhou X.G."/>
        </authorList>
    </citation>
    <scope>NUCLEOTIDE SEQUENCE</scope>
    <source>
        <strain evidence="2">TX3</strain>
    </source>
</reference>
<accession>A0AAN6G824</accession>
<comment type="caution">
    <text evidence="2">The sequence shown here is derived from an EMBL/GenBank/DDBJ whole genome shotgun (WGS) entry which is preliminary data.</text>
</comment>
<keyword evidence="3" id="KW-1185">Reference proteome</keyword>
<sequence>MALPGELLVHILRFAIAPDKHHEADVKRYIRRAAGLKLVCSKFKAAVSMVLHQHMHTFHVDKNLPAERAPWHVGSRYLTCGIQGYWKKINGPAWSNLPDLAAVSKAVGFIRTPTIRTLSLDLRRQPSSIEHGEVPAPGCSVLGRTIVNSVLTRLLMAGPNLQELNLRISPDQDTVSLVEHIVRNTPHLRSLQLEIDANGYCSAGHTVVKLQNMVKTGVTYSSLECFVLRCPGVTVQCFDGHSGSPSFVDRLPYVNCFGLFATRLDVGTQPLDWLAKVLRHTPHLGACHFSVDTDTADPLSSGAKRYAPMRLPHLTDLVLEESNVDTSFLRSFDAPHLSAVRIRSRVRVETWPICSRNHFPALSFVNIWCPGVAAKRLTALGVPRWRFDYEPNLDDWHNDYNYHHQEFPAVILPFGRTRPQTRIPDTCTPTKRESNESNTEGPDLKRQRASSS</sequence>
<proteinExistence type="predicted"/>
<evidence type="ECO:0000256" key="1">
    <source>
        <dbReference type="SAM" id="MobiDB-lite"/>
    </source>
</evidence>
<dbReference type="Proteomes" id="UP001176521">
    <property type="component" value="Unassembled WGS sequence"/>
</dbReference>
<dbReference type="InterPro" id="IPR032675">
    <property type="entry name" value="LRR_dom_sf"/>
</dbReference>
<gene>
    <name evidence="2" type="ORF">OC842_005376</name>
</gene>
<evidence type="ECO:0000313" key="3">
    <source>
        <dbReference type="Proteomes" id="UP001176521"/>
    </source>
</evidence>
<dbReference type="AlphaFoldDB" id="A0AAN6G824"/>